<dbReference type="InterPro" id="IPR045864">
    <property type="entry name" value="aa-tRNA-synth_II/BPL/LPL"/>
</dbReference>
<dbReference type="GO" id="GO:0005737">
    <property type="term" value="C:cytoplasm"/>
    <property type="evidence" value="ECO:0007669"/>
    <property type="project" value="UniProtKB-SubCell"/>
</dbReference>
<comment type="miscellaneous">
    <text evidence="5">In the reaction, the free carboxyl group of octanoic acid is attached via an amide linkage to the epsilon-amino group of a specific lysine residue of lipoyl domains of lipoate-dependent enzymes.</text>
</comment>
<dbReference type="EC" id="2.3.1.181" evidence="5"/>
<feature type="binding site" evidence="5">
    <location>
        <begin position="174"/>
        <end position="176"/>
    </location>
    <ligand>
        <name>substrate</name>
    </ligand>
</feature>
<evidence type="ECO:0000313" key="9">
    <source>
        <dbReference type="Proteomes" id="UP000248606"/>
    </source>
</evidence>
<dbReference type="UniPathway" id="UPA00538">
    <property type="reaction ID" value="UER00592"/>
</dbReference>
<evidence type="ECO:0000259" key="7">
    <source>
        <dbReference type="PROSITE" id="PS51733"/>
    </source>
</evidence>
<keyword evidence="2 5" id="KW-0808">Transferase</keyword>
<dbReference type="SUPFAM" id="SSF55681">
    <property type="entry name" value="Class II aaRS and biotin synthetases"/>
    <property type="match status" value="1"/>
</dbReference>
<feature type="binding site" evidence="5">
    <location>
        <begin position="96"/>
        <end position="103"/>
    </location>
    <ligand>
        <name>substrate</name>
    </ligand>
</feature>
<evidence type="ECO:0000256" key="3">
    <source>
        <dbReference type="ARBA" id="ARBA00023315"/>
    </source>
</evidence>
<dbReference type="InterPro" id="IPR000544">
    <property type="entry name" value="Octanoyltransferase"/>
</dbReference>
<dbReference type="GO" id="GO:0009249">
    <property type="term" value="P:protein lipoylation"/>
    <property type="evidence" value="ECO:0007669"/>
    <property type="project" value="InterPro"/>
</dbReference>
<accession>A0A2W5KJF8</accession>
<dbReference type="NCBIfam" id="NF010925">
    <property type="entry name" value="PRK14345.1"/>
    <property type="match status" value="1"/>
</dbReference>
<feature type="site" description="Lowers pKa of active site Cys" evidence="5">
    <location>
        <position position="171"/>
    </location>
</feature>
<comment type="pathway">
    <text evidence="1 5">Protein modification; protein lipoylation via endogenous pathway; protein N(6)-(lipoyl)lysine from octanoyl-[acyl-carrier-protein]: step 1/2.</text>
</comment>
<evidence type="ECO:0000256" key="4">
    <source>
        <dbReference type="ARBA" id="ARBA00024732"/>
    </source>
</evidence>
<keyword evidence="3 5" id="KW-0012">Acyltransferase</keyword>
<protein>
    <recommendedName>
        <fullName evidence="5">Octanoyltransferase</fullName>
        <ecNumber evidence="5">2.3.1.181</ecNumber>
    </recommendedName>
    <alternativeName>
        <fullName evidence="5">Lipoate-protein ligase B</fullName>
    </alternativeName>
    <alternativeName>
        <fullName evidence="5">Lipoyl/octanoyl transferase</fullName>
    </alternativeName>
    <alternativeName>
        <fullName evidence="5">Octanoyl-[acyl-carrier-protein]-protein N-octanoyltransferase</fullName>
    </alternativeName>
</protein>
<evidence type="ECO:0000256" key="1">
    <source>
        <dbReference type="ARBA" id="ARBA00004821"/>
    </source>
</evidence>
<comment type="function">
    <text evidence="4 5">Catalyzes the transfer of endogenously produced octanoic acid from octanoyl-acyl-carrier-protein onto the lipoyl domains of lipoate-dependent enzymes. Lipoyl-ACP can also act as a substrate although octanoyl-ACP is likely to be the physiological substrate.</text>
</comment>
<sequence>MASPNPQPPHVAPVSSRASHLPFDFQWLGEVDYDASWRRQEEETARRKASAQDPHQAETARDVVLLLTHPSVYTAGRMTEDSDLPDNGAPVVSINRGGRITWHGPGQLVGYPIIKLAEPMDVIAFVRRTEEALIRVVNDFGVTAGRVAGRSGVWVPSDAAVGLPGGRPERKIAALGYHLTGGVSQHGFAVNCCNSVEPYSHIVPCGISDASVTTLSLEVGETITPTDILPAVQHYFQLALDGELELTEGEIPR</sequence>
<dbReference type="NCBIfam" id="TIGR00214">
    <property type="entry name" value="lipB"/>
    <property type="match status" value="1"/>
</dbReference>
<comment type="subcellular location">
    <subcellularLocation>
        <location evidence="5">Cytoplasm</location>
    </subcellularLocation>
</comment>
<evidence type="ECO:0000256" key="6">
    <source>
        <dbReference type="SAM" id="MobiDB-lite"/>
    </source>
</evidence>
<organism evidence="8 9">
    <name type="scientific">Lawsonella clevelandensis</name>
    <dbReference type="NCBI Taxonomy" id="1528099"/>
    <lineage>
        <taxon>Bacteria</taxon>
        <taxon>Bacillati</taxon>
        <taxon>Actinomycetota</taxon>
        <taxon>Actinomycetes</taxon>
        <taxon>Mycobacteriales</taxon>
        <taxon>Lawsonellaceae</taxon>
        <taxon>Lawsonella</taxon>
    </lineage>
</organism>
<evidence type="ECO:0000256" key="2">
    <source>
        <dbReference type="ARBA" id="ARBA00022679"/>
    </source>
</evidence>
<dbReference type="HAMAP" id="MF_00013">
    <property type="entry name" value="LipB"/>
    <property type="match status" value="1"/>
</dbReference>
<dbReference type="InterPro" id="IPR020605">
    <property type="entry name" value="Octanoyltransferase_CS"/>
</dbReference>
<dbReference type="PANTHER" id="PTHR10993">
    <property type="entry name" value="OCTANOYLTRANSFERASE"/>
    <property type="match status" value="1"/>
</dbReference>
<comment type="similarity">
    <text evidence="5">Belongs to the LipB family.</text>
</comment>
<dbReference type="GO" id="GO:0016874">
    <property type="term" value="F:ligase activity"/>
    <property type="evidence" value="ECO:0007669"/>
    <property type="project" value="UniProtKB-KW"/>
</dbReference>
<dbReference type="GO" id="GO:0033819">
    <property type="term" value="F:lipoyl(octanoyl) transferase activity"/>
    <property type="evidence" value="ECO:0007669"/>
    <property type="project" value="UniProtKB-EC"/>
</dbReference>
<evidence type="ECO:0000313" key="8">
    <source>
        <dbReference type="EMBL" id="PZP89469.1"/>
    </source>
</evidence>
<dbReference type="InterPro" id="IPR004143">
    <property type="entry name" value="BPL_LPL_catalytic"/>
</dbReference>
<feature type="domain" description="BPL/LPL catalytic" evidence="7">
    <location>
        <begin position="58"/>
        <end position="244"/>
    </location>
</feature>
<keyword evidence="8" id="KW-0436">Ligase</keyword>
<feature type="region of interest" description="Disordered" evidence="6">
    <location>
        <begin position="38"/>
        <end position="59"/>
    </location>
</feature>
<dbReference type="Proteomes" id="UP000248606">
    <property type="component" value="Unassembled WGS sequence"/>
</dbReference>
<name>A0A2W5KJF8_9ACTN</name>
<comment type="catalytic activity">
    <reaction evidence="5">
        <text>octanoyl-[ACP] + L-lysyl-[protein] = N(6)-octanoyl-L-lysyl-[protein] + holo-[ACP] + H(+)</text>
        <dbReference type="Rhea" id="RHEA:17665"/>
        <dbReference type="Rhea" id="RHEA-COMP:9636"/>
        <dbReference type="Rhea" id="RHEA-COMP:9685"/>
        <dbReference type="Rhea" id="RHEA-COMP:9752"/>
        <dbReference type="Rhea" id="RHEA-COMP:9928"/>
        <dbReference type="ChEBI" id="CHEBI:15378"/>
        <dbReference type="ChEBI" id="CHEBI:29969"/>
        <dbReference type="ChEBI" id="CHEBI:64479"/>
        <dbReference type="ChEBI" id="CHEBI:78463"/>
        <dbReference type="ChEBI" id="CHEBI:78809"/>
        <dbReference type="EC" id="2.3.1.181"/>
    </reaction>
</comment>
<feature type="active site" description="Acyl-thioester intermediate" evidence="5">
    <location>
        <position position="205"/>
    </location>
</feature>
<proteinExistence type="inferred from homology"/>
<dbReference type="PROSITE" id="PS01313">
    <property type="entry name" value="LIPB"/>
    <property type="match status" value="1"/>
</dbReference>
<reference evidence="8 9" key="1">
    <citation type="submission" date="2017-08" db="EMBL/GenBank/DDBJ databases">
        <title>Infants hospitalized years apart are colonized by the same room-sourced microbial strains.</title>
        <authorList>
            <person name="Brooks B."/>
            <person name="Olm M.R."/>
            <person name="Firek B.A."/>
            <person name="Baker R."/>
            <person name="Thomas B.C."/>
            <person name="Morowitz M.J."/>
            <person name="Banfield J.F."/>
        </authorList>
    </citation>
    <scope>NUCLEOTIDE SEQUENCE [LARGE SCALE GENOMIC DNA]</scope>
    <source>
        <strain evidence="8">S2_006_000_R1_57</strain>
    </source>
</reference>
<gene>
    <name evidence="5" type="primary">lipB</name>
    <name evidence="8" type="ORF">DI579_02890</name>
</gene>
<dbReference type="AlphaFoldDB" id="A0A2W5KJF8"/>
<comment type="caution">
    <text evidence="8">The sequence shown here is derived from an EMBL/GenBank/DDBJ whole genome shotgun (WGS) entry which is preliminary data.</text>
</comment>
<dbReference type="PROSITE" id="PS51733">
    <property type="entry name" value="BPL_LPL_CATALYTIC"/>
    <property type="match status" value="1"/>
</dbReference>
<dbReference type="Gene3D" id="3.30.930.10">
    <property type="entry name" value="Bira Bifunctional Protein, Domain 2"/>
    <property type="match status" value="1"/>
</dbReference>
<dbReference type="RefSeq" id="WP_303678655.1">
    <property type="nucleotide sequence ID" value="NZ_CAKZIO010000002.1"/>
</dbReference>
<dbReference type="PANTHER" id="PTHR10993:SF7">
    <property type="entry name" value="LIPOYLTRANSFERASE 2, MITOCHONDRIAL-RELATED"/>
    <property type="match status" value="1"/>
</dbReference>
<dbReference type="EMBL" id="QFOZ01000002">
    <property type="protein sequence ID" value="PZP89469.1"/>
    <property type="molecule type" value="Genomic_DNA"/>
</dbReference>
<dbReference type="CDD" id="cd16444">
    <property type="entry name" value="LipB"/>
    <property type="match status" value="1"/>
</dbReference>
<keyword evidence="5" id="KW-0963">Cytoplasm</keyword>
<dbReference type="Pfam" id="PF21948">
    <property type="entry name" value="LplA-B_cat"/>
    <property type="match status" value="1"/>
</dbReference>
<feature type="binding site" evidence="5">
    <location>
        <begin position="187"/>
        <end position="189"/>
    </location>
    <ligand>
        <name>substrate</name>
    </ligand>
</feature>
<evidence type="ECO:0000256" key="5">
    <source>
        <dbReference type="HAMAP-Rule" id="MF_00013"/>
    </source>
</evidence>